<sequence>MNNESTVTTPSQLNAIQLTDRYQSLDFIRGIAVMGILVMNIQAFGNLFASYFNPTVNGDFSGYNVTAWYFTHIFFEQKFYTLFSMLFGAGIMVMAHRSEAKQLSPAKLHYKRTAFLLLFGLAHAFLIWFGDILVAYAIWGSIVYLFWRRSPVTQLIVGLGAILFISLMMLLGVAVMTPDVLAELQATFIPEQSVIDEIVNAYRGTWREQLAQRAETASKLISEMIFFGFRIAGCMLLGMAMYQWGILNGQKSVAFYRNMTLLFLIPGLAIVYIGASKLYASGFQDAVLVQMELGQYNYLGSVFVAIGYVGLFQWIYQVSARGAVKTRIEAVGRMALTNYIAQSIICTGFFYGFGFFAQLSRTEMLLVAACVLIVQIIWSKWWLERFHFGPLEWAWRSLTYGRAQRFKRVAKA</sequence>
<keyword evidence="1" id="KW-0812">Transmembrane</keyword>
<feature type="transmembrane region" description="Helical" evidence="1">
    <location>
        <begin position="153"/>
        <end position="175"/>
    </location>
</feature>
<feature type="transmembrane region" description="Helical" evidence="1">
    <location>
        <begin position="336"/>
        <end position="357"/>
    </location>
</feature>
<dbReference type="InterPro" id="IPR052529">
    <property type="entry name" value="Bact_Transport_Assoc"/>
</dbReference>
<feature type="transmembrane region" description="Helical" evidence="1">
    <location>
        <begin position="79"/>
        <end position="95"/>
    </location>
</feature>
<keyword evidence="1" id="KW-0472">Membrane</keyword>
<feature type="transmembrane region" description="Helical" evidence="1">
    <location>
        <begin position="254"/>
        <end position="275"/>
    </location>
</feature>
<protein>
    <submittedName>
        <fullName evidence="3">DUF418 domain-containing protein</fullName>
    </submittedName>
</protein>
<dbReference type="Proteomes" id="UP001548189">
    <property type="component" value="Unassembled WGS sequence"/>
</dbReference>
<gene>
    <name evidence="3" type="ORF">ABVT43_16165</name>
</gene>
<keyword evidence="4" id="KW-1185">Reference proteome</keyword>
<evidence type="ECO:0000313" key="3">
    <source>
        <dbReference type="EMBL" id="MET1256677.1"/>
    </source>
</evidence>
<feature type="transmembrane region" description="Helical" evidence="1">
    <location>
        <begin position="296"/>
        <end position="316"/>
    </location>
</feature>
<reference evidence="3 4" key="1">
    <citation type="submission" date="2024-06" db="EMBL/GenBank/DDBJ databases">
        <authorList>
            <person name="Li F."/>
        </authorList>
    </citation>
    <scope>NUCLEOTIDE SEQUENCE [LARGE SCALE GENOMIC DNA]</scope>
    <source>
        <strain evidence="3 4">GXAS 311</strain>
    </source>
</reference>
<dbReference type="PANTHER" id="PTHR30590">
    <property type="entry name" value="INNER MEMBRANE PROTEIN"/>
    <property type="match status" value="1"/>
</dbReference>
<feature type="transmembrane region" description="Helical" evidence="1">
    <location>
        <begin position="364"/>
        <end position="383"/>
    </location>
</feature>
<proteinExistence type="predicted"/>
<dbReference type="EMBL" id="JBEVCJ010000025">
    <property type="protein sequence ID" value="MET1256677.1"/>
    <property type="molecule type" value="Genomic_DNA"/>
</dbReference>
<dbReference type="InterPro" id="IPR007349">
    <property type="entry name" value="DUF418"/>
</dbReference>
<comment type="caution">
    <text evidence="3">The sequence shown here is derived from an EMBL/GenBank/DDBJ whole genome shotgun (WGS) entry which is preliminary data.</text>
</comment>
<evidence type="ECO:0000313" key="4">
    <source>
        <dbReference type="Proteomes" id="UP001548189"/>
    </source>
</evidence>
<dbReference type="PANTHER" id="PTHR30590:SF2">
    <property type="entry name" value="INNER MEMBRANE PROTEIN"/>
    <property type="match status" value="1"/>
</dbReference>
<feature type="transmembrane region" description="Helical" evidence="1">
    <location>
        <begin position="31"/>
        <end position="52"/>
    </location>
</feature>
<feature type="domain" description="DUF418" evidence="2">
    <location>
        <begin position="242"/>
        <end position="401"/>
    </location>
</feature>
<keyword evidence="1" id="KW-1133">Transmembrane helix</keyword>
<dbReference type="Pfam" id="PF04235">
    <property type="entry name" value="DUF418"/>
    <property type="match status" value="1"/>
</dbReference>
<evidence type="ECO:0000256" key="1">
    <source>
        <dbReference type="SAM" id="Phobius"/>
    </source>
</evidence>
<feature type="transmembrane region" description="Helical" evidence="1">
    <location>
        <begin position="220"/>
        <end position="242"/>
    </location>
</feature>
<feature type="transmembrane region" description="Helical" evidence="1">
    <location>
        <begin position="115"/>
        <end position="147"/>
    </location>
</feature>
<dbReference type="RefSeq" id="WP_353897261.1">
    <property type="nucleotide sequence ID" value="NZ_JBEVCJ010000025.1"/>
</dbReference>
<evidence type="ECO:0000259" key="2">
    <source>
        <dbReference type="Pfam" id="PF04235"/>
    </source>
</evidence>
<name>A0ABV2BXN2_9GAMM</name>
<accession>A0ABV2BXN2</accession>
<organism evidence="3 4">
    <name type="scientific">Aliikangiella maris</name>
    <dbReference type="NCBI Taxonomy" id="3162458"/>
    <lineage>
        <taxon>Bacteria</taxon>
        <taxon>Pseudomonadati</taxon>
        <taxon>Pseudomonadota</taxon>
        <taxon>Gammaproteobacteria</taxon>
        <taxon>Oceanospirillales</taxon>
        <taxon>Pleioneaceae</taxon>
        <taxon>Aliikangiella</taxon>
    </lineage>
</organism>